<dbReference type="RefSeq" id="WP_068752611.1">
    <property type="nucleotide sequence ID" value="NZ_LR214441.1"/>
</dbReference>
<dbReference type="GO" id="GO:0048038">
    <property type="term" value="F:quinone binding"/>
    <property type="evidence" value="ECO:0007669"/>
    <property type="project" value="UniProtKB-KW"/>
</dbReference>
<comment type="caution">
    <text evidence="12">The sequence shown here is derived from an EMBL/GenBank/DDBJ whole genome shotgun (WGS) entry which is preliminary data.</text>
</comment>
<dbReference type="InterPro" id="IPR017900">
    <property type="entry name" value="4Fe4S_Fe_S_CS"/>
</dbReference>
<dbReference type="InterPro" id="IPR010226">
    <property type="entry name" value="NADH_quinone_OxRdtase_chainI"/>
</dbReference>
<dbReference type="InterPro" id="IPR017896">
    <property type="entry name" value="4Fe4S_Fe-S-bd"/>
</dbReference>
<evidence type="ECO:0000313" key="12">
    <source>
        <dbReference type="EMBL" id="OCL31375.1"/>
    </source>
</evidence>
<evidence type="ECO:0000313" key="13">
    <source>
        <dbReference type="Proteomes" id="UP000093501"/>
    </source>
</evidence>
<keyword evidence="1" id="KW-1003">Cell membrane</keyword>
<evidence type="ECO:0000256" key="10">
    <source>
        <dbReference type="ARBA" id="ARBA00023075"/>
    </source>
</evidence>
<keyword evidence="11" id="KW-0472">Membrane</keyword>
<protein>
    <submittedName>
        <fullName evidence="12">Uncharacterized protein</fullName>
    </submittedName>
</protein>
<dbReference type="PROSITE" id="PS00198">
    <property type="entry name" value="4FE4S_FER_1"/>
    <property type="match status" value="1"/>
</dbReference>
<evidence type="ECO:0000256" key="2">
    <source>
        <dbReference type="ARBA" id="ARBA00022485"/>
    </source>
</evidence>
<dbReference type="Pfam" id="PF00037">
    <property type="entry name" value="Fer4"/>
    <property type="match status" value="1"/>
</dbReference>
<dbReference type="Gene3D" id="3.30.70.3270">
    <property type="match status" value="1"/>
</dbReference>
<accession>A0A1C0AH79</accession>
<evidence type="ECO:0000256" key="3">
    <source>
        <dbReference type="ARBA" id="ARBA00022719"/>
    </source>
</evidence>
<keyword evidence="5" id="KW-0677">Repeat</keyword>
<organism evidence="12 13">
    <name type="scientific">Tessaracoccus lapidicaptus</name>
    <dbReference type="NCBI Taxonomy" id="1427523"/>
    <lineage>
        <taxon>Bacteria</taxon>
        <taxon>Bacillati</taxon>
        <taxon>Actinomycetota</taxon>
        <taxon>Actinomycetes</taxon>
        <taxon>Propionibacteriales</taxon>
        <taxon>Propionibacteriaceae</taxon>
        <taxon>Tessaracoccus</taxon>
    </lineage>
</organism>
<dbReference type="PANTHER" id="PTHR10849">
    <property type="entry name" value="NADH DEHYDROGENASE UBIQUINONE IRON-SULFUR PROTEIN 8, MITOCHONDRIAL"/>
    <property type="match status" value="1"/>
</dbReference>
<evidence type="ECO:0000256" key="7">
    <source>
        <dbReference type="ARBA" id="ARBA00023004"/>
    </source>
</evidence>
<keyword evidence="4" id="KW-0479">Metal-binding</keyword>
<evidence type="ECO:0000256" key="8">
    <source>
        <dbReference type="ARBA" id="ARBA00023014"/>
    </source>
</evidence>
<evidence type="ECO:0000256" key="4">
    <source>
        <dbReference type="ARBA" id="ARBA00022723"/>
    </source>
</evidence>
<dbReference type="PROSITE" id="PS51379">
    <property type="entry name" value="4FE4S_FER_2"/>
    <property type="match status" value="2"/>
</dbReference>
<dbReference type="Pfam" id="PF12800">
    <property type="entry name" value="Fer4_4"/>
    <property type="match status" value="1"/>
</dbReference>
<dbReference type="GO" id="GO:0016651">
    <property type="term" value="F:oxidoreductase activity, acting on NAD(P)H"/>
    <property type="evidence" value="ECO:0007669"/>
    <property type="project" value="InterPro"/>
</dbReference>
<keyword evidence="3" id="KW-0874">Quinone</keyword>
<evidence type="ECO:0000256" key="6">
    <source>
        <dbReference type="ARBA" id="ARBA00022967"/>
    </source>
</evidence>
<evidence type="ECO:0000256" key="5">
    <source>
        <dbReference type="ARBA" id="ARBA00022737"/>
    </source>
</evidence>
<keyword evidence="9" id="KW-0520">NAD</keyword>
<dbReference type="PANTHER" id="PTHR10849:SF24">
    <property type="entry name" value="NADH-QUINONE OXIDOREDUCTASE SUBUNIT I 2"/>
    <property type="match status" value="1"/>
</dbReference>
<dbReference type="Proteomes" id="UP000093501">
    <property type="component" value="Unassembled WGS sequence"/>
</dbReference>
<keyword evidence="10" id="KW-0830">Ubiquinone</keyword>
<dbReference type="SUPFAM" id="SSF54862">
    <property type="entry name" value="4Fe-4S ferredoxins"/>
    <property type="match status" value="1"/>
</dbReference>
<dbReference type="GO" id="GO:0016020">
    <property type="term" value="C:membrane"/>
    <property type="evidence" value="ECO:0007669"/>
    <property type="project" value="InterPro"/>
</dbReference>
<gene>
    <name evidence="12" type="ORF">BCR15_09405</name>
</gene>
<dbReference type="AlphaFoldDB" id="A0A1C0AH79"/>
<evidence type="ECO:0000256" key="1">
    <source>
        <dbReference type="ARBA" id="ARBA00022475"/>
    </source>
</evidence>
<keyword evidence="2" id="KW-0004">4Fe-4S</keyword>
<reference evidence="13" key="1">
    <citation type="submission" date="2016-07" db="EMBL/GenBank/DDBJ databases">
        <authorList>
            <person name="Florea S."/>
            <person name="Webb J.S."/>
            <person name="Jaromczyk J."/>
            <person name="Schardl C.L."/>
        </authorList>
    </citation>
    <scope>NUCLEOTIDE SEQUENCE [LARGE SCALE GENOMIC DNA]</scope>
    <source>
        <strain evidence="13">IPBSL-7</strain>
    </source>
</reference>
<name>A0A1C0AH79_9ACTN</name>
<sequence>MTAPHGSIALIEERCTSCMICARECPTWCITLTSHMEQTVPAPGARPRTHNVLDTFEIDWALCMYCGVCIEQCPTEALEWGGAHVPSADRLQDLLHGREQLAPRQEGGA</sequence>
<evidence type="ECO:0000256" key="11">
    <source>
        <dbReference type="ARBA" id="ARBA00023136"/>
    </source>
</evidence>
<keyword evidence="8" id="KW-0411">Iron-sulfur</keyword>
<keyword evidence="6" id="KW-1278">Translocase</keyword>
<evidence type="ECO:0000256" key="9">
    <source>
        <dbReference type="ARBA" id="ARBA00023027"/>
    </source>
</evidence>
<dbReference type="EMBL" id="MBQD01000026">
    <property type="protein sequence ID" value="OCL31375.1"/>
    <property type="molecule type" value="Genomic_DNA"/>
</dbReference>
<keyword evidence="7" id="KW-0408">Iron</keyword>
<proteinExistence type="predicted"/>
<dbReference type="GO" id="GO:0051539">
    <property type="term" value="F:4 iron, 4 sulfur cluster binding"/>
    <property type="evidence" value="ECO:0007669"/>
    <property type="project" value="UniProtKB-KW"/>
</dbReference>
<keyword evidence="13" id="KW-1185">Reference proteome</keyword>
<dbReference type="GO" id="GO:0046872">
    <property type="term" value="F:metal ion binding"/>
    <property type="evidence" value="ECO:0007669"/>
    <property type="project" value="UniProtKB-KW"/>
</dbReference>